<keyword evidence="7" id="KW-0732">Signal</keyword>
<protein>
    <recommendedName>
        <fullName evidence="10">Magnesium transporter</fullName>
    </recommendedName>
</protein>
<sequence>MMLGRTLLLAAIAMVLHAAYSVYEHLSYLKALGKPEGTLPQDIVVEVIAAMFIGILGASLNNPQLKEITWRSEMKKRKMDEMDARPGFANYTHRGNSLFGVSK</sequence>
<evidence type="ECO:0000256" key="6">
    <source>
        <dbReference type="SAM" id="Phobius"/>
    </source>
</evidence>
<reference evidence="8 9" key="1">
    <citation type="submission" date="2015-04" db="EMBL/GenBank/DDBJ databases">
        <title>Complete genome sequence of Schizopora paradoxa KUC8140, a cosmopolitan wood degrader in East Asia.</title>
        <authorList>
            <consortium name="DOE Joint Genome Institute"/>
            <person name="Min B."/>
            <person name="Park H."/>
            <person name="Jang Y."/>
            <person name="Kim J.-J."/>
            <person name="Kim K.H."/>
            <person name="Pangilinan J."/>
            <person name="Lipzen A."/>
            <person name="Riley R."/>
            <person name="Grigoriev I.V."/>
            <person name="Spatafora J.W."/>
            <person name="Choi I.-G."/>
        </authorList>
    </citation>
    <scope>NUCLEOTIDE SEQUENCE [LARGE SCALE GENOMIC DNA]</scope>
    <source>
        <strain evidence="8 9">KUC8140</strain>
    </source>
</reference>
<accession>A0A0H2S1U4</accession>
<feature type="chain" id="PRO_5005202352" description="Magnesium transporter" evidence="7">
    <location>
        <begin position="19"/>
        <end position="103"/>
    </location>
</feature>
<dbReference type="STRING" id="27342.A0A0H2S1U4"/>
<gene>
    <name evidence="8" type="ORF">SCHPADRAFT_936607</name>
</gene>
<comment type="subcellular location">
    <subcellularLocation>
        <location evidence="1">Endomembrane system</location>
        <topology evidence="1">Multi-pass membrane protein</topology>
    </subcellularLocation>
</comment>
<evidence type="ECO:0000313" key="9">
    <source>
        <dbReference type="Proteomes" id="UP000053477"/>
    </source>
</evidence>
<evidence type="ECO:0000256" key="4">
    <source>
        <dbReference type="ARBA" id="ARBA00022989"/>
    </source>
</evidence>
<name>A0A0H2S1U4_9AGAM</name>
<dbReference type="Proteomes" id="UP000053477">
    <property type="component" value="Unassembled WGS sequence"/>
</dbReference>
<organism evidence="8 9">
    <name type="scientific">Schizopora paradoxa</name>
    <dbReference type="NCBI Taxonomy" id="27342"/>
    <lineage>
        <taxon>Eukaryota</taxon>
        <taxon>Fungi</taxon>
        <taxon>Dikarya</taxon>
        <taxon>Basidiomycota</taxon>
        <taxon>Agaricomycotina</taxon>
        <taxon>Agaricomycetes</taxon>
        <taxon>Hymenochaetales</taxon>
        <taxon>Schizoporaceae</taxon>
        <taxon>Schizopora</taxon>
    </lineage>
</organism>
<feature type="transmembrane region" description="Helical" evidence="6">
    <location>
        <begin position="45"/>
        <end position="65"/>
    </location>
</feature>
<evidence type="ECO:0000256" key="2">
    <source>
        <dbReference type="ARBA" id="ARBA00006109"/>
    </source>
</evidence>
<dbReference type="EMBL" id="KQ085899">
    <property type="protein sequence ID" value="KLO17949.1"/>
    <property type="molecule type" value="Genomic_DNA"/>
</dbReference>
<evidence type="ECO:0000256" key="7">
    <source>
        <dbReference type="SAM" id="SignalP"/>
    </source>
</evidence>
<keyword evidence="3 6" id="KW-0812">Transmembrane</keyword>
<feature type="signal peptide" evidence="7">
    <location>
        <begin position="1"/>
        <end position="18"/>
    </location>
</feature>
<dbReference type="InterPro" id="IPR018937">
    <property type="entry name" value="MMgT"/>
</dbReference>
<dbReference type="OrthoDB" id="44756at2759"/>
<evidence type="ECO:0000256" key="3">
    <source>
        <dbReference type="ARBA" id="ARBA00022692"/>
    </source>
</evidence>
<evidence type="ECO:0000256" key="5">
    <source>
        <dbReference type="ARBA" id="ARBA00023136"/>
    </source>
</evidence>
<keyword evidence="5 6" id="KW-0472">Membrane</keyword>
<proteinExistence type="inferred from homology"/>
<dbReference type="Pfam" id="PF10270">
    <property type="entry name" value="MMgT"/>
    <property type="match status" value="1"/>
</dbReference>
<keyword evidence="4 6" id="KW-1133">Transmembrane helix</keyword>
<dbReference type="InParanoid" id="A0A0H2S1U4"/>
<evidence type="ECO:0000256" key="1">
    <source>
        <dbReference type="ARBA" id="ARBA00004127"/>
    </source>
</evidence>
<dbReference type="GO" id="GO:0012505">
    <property type="term" value="C:endomembrane system"/>
    <property type="evidence" value="ECO:0007669"/>
    <property type="project" value="UniProtKB-SubCell"/>
</dbReference>
<keyword evidence="9" id="KW-1185">Reference proteome</keyword>
<evidence type="ECO:0008006" key="10">
    <source>
        <dbReference type="Google" id="ProtNLM"/>
    </source>
</evidence>
<evidence type="ECO:0000313" key="8">
    <source>
        <dbReference type="EMBL" id="KLO17949.1"/>
    </source>
</evidence>
<comment type="similarity">
    <text evidence="2">Belongs to the membrane magnesium transporter (TC 1.A.67) family.</text>
</comment>
<dbReference type="AlphaFoldDB" id="A0A0H2S1U4"/>